<dbReference type="InterPro" id="IPR016024">
    <property type="entry name" value="ARM-type_fold"/>
</dbReference>
<accession>A0A3B0VJ07</accession>
<proteinExistence type="predicted"/>
<protein>
    <submittedName>
        <fullName evidence="1">DNA alkylation repair enzyme</fullName>
    </submittedName>
</protein>
<organism evidence="1">
    <name type="scientific">hydrothermal vent metagenome</name>
    <dbReference type="NCBI Taxonomy" id="652676"/>
    <lineage>
        <taxon>unclassified sequences</taxon>
        <taxon>metagenomes</taxon>
        <taxon>ecological metagenomes</taxon>
    </lineage>
</organism>
<dbReference type="EMBL" id="UOEU01000980">
    <property type="protein sequence ID" value="VAW42911.1"/>
    <property type="molecule type" value="Genomic_DNA"/>
</dbReference>
<sequence>MTENKLFKDYFDAGLAQQMAGQIRAVHPQFPSDKFVSQIVPQLDGLEMKARTVVFVQALRDHLPAGFANGWAVLDAALGAELTEEGGMFNDGWHYWPIAHFIEVYGLEDFDVGVHAMREITKRHTAEFAIRPFLIHHQEKMLEILHGWAEDDNAHVRRLVSEGTRPRLPWAGRLYQFIEDPSPTLALLEKLKDDPSEYVRRSVSNHLNDIAKDHPQLVVETCRRWWQDGSAERRWIVKRALRTLVKEGDPDALAVLGFGPPQIELQDFSLSPQIFQLGGKLNLAFTLCSTMDDEQNLVIDFVIHFVKANGKTSGKVFKLKTAVLSPNQSLTIQKSHPIRPITTRKYYPGTHWVKIQVNGQIVGERSFELVI</sequence>
<dbReference type="Pfam" id="PF08713">
    <property type="entry name" value="DNA_alkylation"/>
    <property type="match status" value="1"/>
</dbReference>
<dbReference type="InterPro" id="IPR014825">
    <property type="entry name" value="DNA_alkylation"/>
</dbReference>
<reference evidence="1" key="1">
    <citation type="submission" date="2018-06" db="EMBL/GenBank/DDBJ databases">
        <authorList>
            <person name="Zhirakovskaya E."/>
        </authorList>
    </citation>
    <scope>NUCLEOTIDE SEQUENCE</scope>
</reference>
<dbReference type="AlphaFoldDB" id="A0A3B0VJ07"/>
<dbReference type="Gene3D" id="1.25.40.290">
    <property type="entry name" value="ARM repeat domains"/>
    <property type="match status" value="1"/>
</dbReference>
<gene>
    <name evidence="1" type="ORF">MNBD_CHLOROFLEXI01-2211</name>
</gene>
<name>A0A3B0VJ07_9ZZZZ</name>
<dbReference type="SUPFAM" id="SSF48371">
    <property type="entry name" value="ARM repeat"/>
    <property type="match status" value="1"/>
</dbReference>
<evidence type="ECO:0000313" key="1">
    <source>
        <dbReference type="EMBL" id="VAW42911.1"/>
    </source>
</evidence>